<keyword evidence="3" id="KW-1185">Reference proteome</keyword>
<reference evidence="2" key="1">
    <citation type="journal article" date="2020" name="Fungal Divers.">
        <title>Resolving the Mortierellaceae phylogeny through synthesis of multi-gene phylogenetics and phylogenomics.</title>
        <authorList>
            <person name="Vandepol N."/>
            <person name="Liber J."/>
            <person name="Desiro A."/>
            <person name="Na H."/>
            <person name="Kennedy M."/>
            <person name="Barry K."/>
            <person name="Grigoriev I.V."/>
            <person name="Miller A.N."/>
            <person name="O'Donnell K."/>
            <person name="Stajich J.E."/>
            <person name="Bonito G."/>
        </authorList>
    </citation>
    <scope>NUCLEOTIDE SEQUENCE</scope>
    <source>
        <strain evidence="2">NRRL 28262</strain>
    </source>
</reference>
<feature type="compositionally biased region" description="Polar residues" evidence="1">
    <location>
        <begin position="207"/>
        <end position="246"/>
    </location>
</feature>
<sequence length="480" mass="55104">YLAAFKKTLIPGSGLDPYFVRSSLLRLYHEYRSAMWKECNRLSKPEILRHVTRYKGNDLPGFVSFITFKNIVNGHYLDGWRSVTEEHILKMHDHLSKALSMFISHIADASARDVFTHVFEQFSRAQATSIKTTIQDIFEDESTPFTLSRHYKDVVHKERSRNDTSPSLTRGLSVIDLNKDNSTSPIPSSFGSPPPSQTGSPESPQPMLNNDRTAPFSQNDPMSASYPSQDSFDSVHSSPQQHQQDNQWDDEHMAVEMLPCLLGYLTTARERIVDKVLMETIERHMINRITVFFTMVIKATNAELLCMLESPALKRRREDFANKITDFEVASIESTTQDIFEDESAPFTLNRHYLEVVHKERSKTIRIPLLTRHLSAVDLNKGSNSVLQNQDNTWDDEHMTVEMLPCPIGYLTTARERIVDKALMQTIERHMVKRINGYFTMLLKATNGDLACMLESPMLKRHLQDFENKITDFEAILNDL</sequence>
<proteinExistence type="predicted"/>
<evidence type="ECO:0000256" key="1">
    <source>
        <dbReference type="SAM" id="MobiDB-lite"/>
    </source>
</evidence>
<dbReference type="AlphaFoldDB" id="A0AAD4D3C7"/>
<name>A0AAD4D3C7_9FUNG</name>
<comment type="caution">
    <text evidence="2">The sequence shown here is derived from an EMBL/GenBank/DDBJ whole genome shotgun (WGS) entry which is preliminary data.</text>
</comment>
<dbReference type="Gene3D" id="1.20.120.1240">
    <property type="entry name" value="Dynamin, middle domain"/>
    <property type="match status" value="1"/>
</dbReference>
<evidence type="ECO:0000313" key="2">
    <source>
        <dbReference type="EMBL" id="KAG0259812.1"/>
    </source>
</evidence>
<dbReference type="Proteomes" id="UP001194580">
    <property type="component" value="Unassembled WGS sequence"/>
</dbReference>
<feature type="non-terminal residue" evidence="2">
    <location>
        <position position="480"/>
    </location>
</feature>
<dbReference type="EMBL" id="JAAAIL010002161">
    <property type="protein sequence ID" value="KAG0259812.1"/>
    <property type="molecule type" value="Genomic_DNA"/>
</dbReference>
<organism evidence="2 3">
    <name type="scientific">Linnemannia exigua</name>
    <dbReference type="NCBI Taxonomy" id="604196"/>
    <lineage>
        <taxon>Eukaryota</taxon>
        <taxon>Fungi</taxon>
        <taxon>Fungi incertae sedis</taxon>
        <taxon>Mucoromycota</taxon>
        <taxon>Mortierellomycotina</taxon>
        <taxon>Mortierellomycetes</taxon>
        <taxon>Mortierellales</taxon>
        <taxon>Mortierellaceae</taxon>
        <taxon>Linnemannia</taxon>
    </lineage>
</organism>
<gene>
    <name evidence="2" type="ORF">BGZ95_004584</name>
</gene>
<feature type="compositionally biased region" description="Low complexity" evidence="1">
    <location>
        <begin position="182"/>
        <end position="206"/>
    </location>
</feature>
<feature type="region of interest" description="Disordered" evidence="1">
    <location>
        <begin position="155"/>
        <end position="247"/>
    </location>
</feature>
<protein>
    <submittedName>
        <fullName evidence="2">Uncharacterized protein</fullName>
    </submittedName>
</protein>
<accession>A0AAD4D3C7</accession>
<evidence type="ECO:0000313" key="3">
    <source>
        <dbReference type="Proteomes" id="UP001194580"/>
    </source>
</evidence>